<reference evidence="2 3" key="1">
    <citation type="submission" date="2020-06" db="EMBL/GenBank/DDBJ databases">
        <title>Transcriptomic and genomic resources for Thalictrum thalictroides and T. hernandezii: Facilitating candidate gene discovery in an emerging model plant lineage.</title>
        <authorList>
            <person name="Arias T."/>
            <person name="Riano-Pachon D.M."/>
            <person name="Di Stilio V.S."/>
        </authorList>
    </citation>
    <scope>NUCLEOTIDE SEQUENCE [LARGE SCALE GENOMIC DNA]</scope>
    <source>
        <strain evidence="3">cv. WT478/WT964</strain>
        <tissue evidence="2">Leaves</tissue>
    </source>
</reference>
<organism evidence="2 3">
    <name type="scientific">Thalictrum thalictroides</name>
    <name type="common">Rue-anemone</name>
    <name type="synonym">Anemone thalictroides</name>
    <dbReference type="NCBI Taxonomy" id="46969"/>
    <lineage>
        <taxon>Eukaryota</taxon>
        <taxon>Viridiplantae</taxon>
        <taxon>Streptophyta</taxon>
        <taxon>Embryophyta</taxon>
        <taxon>Tracheophyta</taxon>
        <taxon>Spermatophyta</taxon>
        <taxon>Magnoliopsida</taxon>
        <taxon>Ranunculales</taxon>
        <taxon>Ranunculaceae</taxon>
        <taxon>Thalictroideae</taxon>
        <taxon>Thalictrum</taxon>
    </lineage>
</organism>
<proteinExistence type="predicted"/>
<protein>
    <submittedName>
        <fullName evidence="2">Nuclear ubiquitous casein and cyclin-dependent kinase substrate 1-like</fullName>
    </submittedName>
</protein>
<evidence type="ECO:0000313" key="2">
    <source>
        <dbReference type="EMBL" id="KAF5176980.1"/>
    </source>
</evidence>
<feature type="region of interest" description="Disordered" evidence="1">
    <location>
        <begin position="1"/>
        <end position="62"/>
    </location>
</feature>
<dbReference type="AlphaFoldDB" id="A0A7J6UXR1"/>
<dbReference type="PANTHER" id="PTHR31365">
    <property type="entry name" value="EXPRESSED PROTEIN"/>
    <property type="match status" value="1"/>
</dbReference>
<name>A0A7J6UXR1_THATH</name>
<feature type="compositionally biased region" description="Basic and acidic residues" evidence="1">
    <location>
        <begin position="49"/>
        <end position="62"/>
    </location>
</feature>
<dbReference type="GO" id="GO:0016301">
    <property type="term" value="F:kinase activity"/>
    <property type="evidence" value="ECO:0007669"/>
    <property type="project" value="UniProtKB-KW"/>
</dbReference>
<sequence>ESESEEDGIDEGDDDVEDDHEHEPEPEIEAPIQTEPAVKKTPQAPVANKETERQLSKKELKKKELAELDAVLAELGMSKTNDQDGTQETVEEKKPEELNGNAEKKENPPVESRSAKKKKKKDKTAKEAKDQDQPNGSGATNGLPDEAAGADQGEEDTSTVDVKDRLKKVVSMRKKKSNKEMDAAARAAAIEAAARSARLAAAKKKEKNHYNQQPVR</sequence>
<feature type="non-terminal residue" evidence="2">
    <location>
        <position position="1"/>
    </location>
</feature>
<dbReference type="OrthoDB" id="693363at2759"/>
<feature type="region of interest" description="Disordered" evidence="1">
    <location>
        <begin position="74"/>
        <end position="166"/>
    </location>
</feature>
<dbReference type="Proteomes" id="UP000554482">
    <property type="component" value="Unassembled WGS sequence"/>
</dbReference>
<keyword evidence="2" id="KW-0418">Kinase</keyword>
<feature type="compositionally biased region" description="Basic and acidic residues" evidence="1">
    <location>
        <begin position="90"/>
        <end position="108"/>
    </location>
</feature>
<comment type="caution">
    <text evidence="2">The sequence shown here is derived from an EMBL/GenBank/DDBJ whole genome shotgun (WGS) entry which is preliminary data.</text>
</comment>
<feature type="compositionally biased region" description="Polar residues" evidence="1">
    <location>
        <begin position="78"/>
        <end position="88"/>
    </location>
</feature>
<evidence type="ECO:0000256" key="1">
    <source>
        <dbReference type="SAM" id="MobiDB-lite"/>
    </source>
</evidence>
<keyword evidence="3" id="KW-1185">Reference proteome</keyword>
<evidence type="ECO:0000313" key="3">
    <source>
        <dbReference type="Proteomes" id="UP000554482"/>
    </source>
</evidence>
<feature type="compositionally biased region" description="Acidic residues" evidence="1">
    <location>
        <begin position="1"/>
        <end position="18"/>
    </location>
</feature>
<dbReference type="EMBL" id="JABWDY010041996">
    <property type="protein sequence ID" value="KAF5176980.1"/>
    <property type="molecule type" value="Genomic_DNA"/>
</dbReference>
<keyword evidence="2" id="KW-0808">Transferase</keyword>
<dbReference type="PANTHER" id="PTHR31365:SF4">
    <property type="entry name" value="OS05G0179800 PROTEIN"/>
    <property type="match status" value="1"/>
</dbReference>
<accession>A0A7J6UXR1</accession>
<gene>
    <name evidence="2" type="ORF">FRX31_033433</name>
</gene>